<evidence type="ECO:0000256" key="1">
    <source>
        <dbReference type="SAM" id="MobiDB-lite"/>
    </source>
</evidence>
<name>A0A9W8MJ22_9AGAR</name>
<feature type="region of interest" description="Disordered" evidence="1">
    <location>
        <begin position="154"/>
        <end position="426"/>
    </location>
</feature>
<dbReference type="AlphaFoldDB" id="A0A9W8MJ22"/>
<organism evidence="2 3">
    <name type="scientific">Candolleomyces eurysporus</name>
    <dbReference type="NCBI Taxonomy" id="2828524"/>
    <lineage>
        <taxon>Eukaryota</taxon>
        <taxon>Fungi</taxon>
        <taxon>Dikarya</taxon>
        <taxon>Basidiomycota</taxon>
        <taxon>Agaricomycotina</taxon>
        <taxon>Agaricomycetes</taxon>
        <taxon>Agaricomycetidae</taxon>
        <taxon>Agaricales</taxon>
        <taxon>Agaricineae</taxon>
        <taxon>Psathyrellaceae</taxon>
        <taxon>Candolleomyces</taxon>
    </lineage>
</organism>
<proteinExistence type="predicted"/>
<sequence>MSSSSSSESSRDGSPGGSNMSFFQEASNFKMNNVNFRNIQGNYHDRRSYNTVNDHSVNNSTVYHQENAKAPIYNGNITGGVNTFSGGSVTYATLSGAGRSKTTPTQMPSQKRKKTESVRSPGIYYQEGALAPIHNGDIEGGVNSYTGTNVIYQGRGEHSESNSSSWGRGGKSRDRRGYGRSRDDPSYHEQGGWHPNNGAYDRQPSGGSFYGGHSAYNPPGGGQYFEEPMSVDPSEYPASEYPSSEYAASQYMESVDPPSTVGSSPSQWGTLHRAGTWAPSHTFTSPPPTIHTVPPSAPSSSRGVRSPPASSRGSRLSPIREGVRTPSPSIADAYPSPAPSQDGQTFEESYTKRTKKKVNNWLSTGSVSDGMQNLSLDDKFDESQASPTQFPLTPPESNPRSPYSDLPDTNPFKVMAHEDWRRRTLM</sequence>
<feature type="non-terminal residue" evidence="2">
    <location>
        <position position="1"/>
    </location>
</feature>
<dbReference type="EMBL" id="JANBPK010000845">
    <property type="protein sequence ID" value="KAJ2930354.1"/>
    <property type="molecule type" value="Genomic_DNA"/>
</dbReference>
<reference evidence="2" key="1">
    <citation type="submission" date="2022-06" db="EMBL/GenBank/DDBJ databases">
        <title>Genome Sequence of Candolleomyces eurysporus.</title>
        <authorList>
            <person name="Buettner E."/>
        </authorList>
    </citation>
    <scope>NUCLEOTIDE SEQUENCE</scope>
    <source>
        <strain evidence="2">VTCC 930004</strain>
    </source>
</reference>
<feature type="region of interest" description="Disordered" evidence="1">
    <location>
        <begin position="1"/>
        <end position="22"/>
    </location>
</feature>
<dbReference type="Proteomes" id="UP001140091">
    <property type="component" value="Unassembled WGS sequence"/>
</dbReference>
<feature type="compositionally biased region" description="Polar residues" evidence="1">
    <location>
        <begin position="298"/>
        <end position="314"/>
    </location>
</feature>
<feature type="compositionally biased region" description="Polar residues" evidence="1">
    <location>
        <begin position="360"/>
        <end position="375"/>
    </location>
</feature>
<feature type="region of interest" description="Disordered" evidence="1">
    <location>
        <begin position="95"/>
        <end position="120"/>
    </location>
</feature>
<feature type="compositionally biased region" description="Low complexity" evidence="1">
    <location>
        <begin position="233"/>
        <end position="249"/>
    </location>
</feature>
<evidence type="ECO:0000313" key="3">
    <source>
        <dbReference type="Proteomes" id="UP001140091"/>
    </source>
</evidence>
<keyword evidence="3" id="KW-1185">Reference proteome</keyword>
<feature type="compositionally biased region" description="Basic and acidic residues" evidence="1">
    <location>
        <begin position="415"/>
        <end position="426"/>
    </location>
</feature>
<comment type="caution">
    <text evidence="2">The sequence shown here is derived from an EMBL/GenBank/DDBJ whole genome shotgun (WGS) entry which is preliminary data.</text>
</comment>
<evidence type="ECO:0000313" key="2">
    <source>
        <dbReference type="EMBL" id="KAJ2930354.1"/>
    </source>
</evidence>
<feature type="compositionally biased region" description="Polar residues" evidence="1">
    <location>
        <begin position="100"/>
        <end position="109"/>
    </location>
</feature>
<feature type="compositionally biased region" description="Basic and acidic residues" evidence="1">
    <location>
        <begin position="171"/>
        <end position="187"/>
    </location>
</feature>
<accession>A0A9W8MJ22</accession>
<feature type="compositionally biased region" description="Polar residues" evidence="1">
    <location>
        <begin position="339"/>
        <end position="348"/>
    </location>
</feature>
<protein>
    <submittedName>
        <fullName evidence="2">Uncharacterized protein</fullName>
    </submittedName>
</protein>
<feature type="compositionally biased region" description="Polar residues" evidence="1">
    <location>
        <begin position="260"/>
        <end position="269"/>
    </location>
</feature>
<gene>
    <name evidence="2" type="ORF">H1R20_g6743</name>
</gene>
<dbReference type="OrthoDB" id="10395965at2759"/>